<reference evidence="2" key="1">
    <citation type="submission" date="2013-07" db="EMBL/GenBank/DDBJ databases">
        <title>Sub-species coevolution in mutualistic symbiosis.</title>
        <authorList>
            <person name="Murfin K."/>
            <person name="Klassen J."/>
            <person name="Lee M."/>
            <person name="Forst S."/>
            <person name="Stock P."/>
            <person name="Goodrich-Blair H."/>
        </authorList>
    </citation>
    <scope>NUCLEOTIDE SEQUENCE [LARGE SCALE GENOMIC DNA]</scope>
    <source>
        <strain evidence="2">Kraussei Becker Underwood</strain>
    </source>
</reference>
<organism evidence="2 3">
    <name type="scientific">Xenorhabdus bovienii str. kraussei Becker Underwood</name>
    <dbReference type="NCBI Taxonomy" id="1398204"/>
    <lineage>
        <taxon>Bacteria</taxon>
        <taxon>Pseudomonadati</taxon>
        <taxon>Pseudomonadota</taxon>
        <taxon>Gammaproteobacteria</taxon>
        <taxon>Enterobacterales</taxon>
        <taxon>Morganellaceae</taxon>
        <taxon>Xenorhabdus</taxon>
    </lineage>
</organism>
<proteinExistence type="predicted"/>
<evidence type="ECO:0000313" key="2">
    <source>
        <dbReference type="EMBL" id="CDH22837.1"/>
    </source>
</evidence>
<dbReference type="EMBL" id="CBSZ010000043">
    <property type="protein sequence ID" value="CDH22837.1"/>
    <property type="molecule type" value="Genomic_DNA"/>
</dbReference>
<evidence type="ECO:0000313" key="3">
    <source>
        <dbReference type="Proteomes" id="UP000028493"/>
    </source>
</evidence>
<feature type="compositionally biased region" description="Polar residues" evidence="1">
    <location>
        <begin position="68"/>
        <end position="90"/>
    </location>
</feature>
<dbReference type="Proteomes" id="UP000028493">
    <property type="component" value="Unassembled WGS sequence"/>
</dbReference>
<name>A0A077PQM3_XENBV</name>
<dbReference type="HOGENOM" id="CLU_2440095_0_0_6"/>
<evidence type="ECO:0000256" key="1">
    <source>
        <dbReference type="SAM" id="MobiDB-lite"/>
    </source>
</evidence>
<comment type="caution">
    <text evidence="2">The sequence shown here is derived from an EMBL/GenBank/DDBJ whole genome shotgun (WGS) entry which is preliminary data.</text>
</comment>
<sequence length="90" mass="10060">MESARKIHVIFRLSSFLRTVGKQRIRWLYGPGELTPSARFERGKLHYIVSDRRGRYVRRARSAGLGATTDNLRQGGTFSGTPLHSSGLSG</sequence>
<feature type="region of interest" description="Disordered" evidence="1">
    <location>
        <begin position="67"/>
        <end position="90"/>
    </location>
</feature>
<dbReference type="AlphaFoldDB" id="A0A077PQM3"/>
<accession>A0A077PQM3</accession>
<gene>
    <name evidence="2" type="ORF">XBKB1_1370023</name>
</gene>
<protein>
    <submittedName>
        <fullName evidence="2">Uncharacterized protein</fullName>
    </submittedName>
</protein>